<evidence type="ECO:0000256" key="1">
    <source>
        <dbReference type="ARBA" id="ARBA00023002"/>
    </source>
</evidence>
<keyword evidence="1" id="KW-0560">Oxidoreductase</keyword>
<dbReference type="GO" id="GO:0016491">
    <property type="term" value="F:oxidoreductase activity"/>
    <property type="evidence" value="ECO:0007669"/>
    <property type="project" value="UniProtKB-KW"/>
</dbReference>
<dbReference type="Pfam" id="PF07976">
    <property type="entry name" value="Phe_hydrox_dim"/>
    <property type="match status" value="1"/>
</dbReference>
<dbReference type="InterPro" id="IPR036249">
    <property type="entry name" value="Thioredoxin-like_sf"/>
</dbReference>
<dbReference type="VEuPathDB" id="FungiDB:MYCFIDRAFT_173836"/>
<dbReference type="EMBL" id="KB446557">
    <property type="protein sequence ID" value="EME84949.1"/>
    <property type="molecule type" value="Genomic_DNA"/>
</dbReference>
<evidence type="ECO:0000259" key="2">
    <source>
        <dbReference type="Pfam" id="PF07976"/>
    </source>
</evidence>
<evidence type="ECO:0000313" key="3">
    <source>
        <dbReference type="EMBL" id="EME84949.1"/>
    </source>
</evidence>
<accession>M3A1A7</accession>
<dbReference type="InterPro" id="IPR038220">
    <property type="entry name" value="PHOX_C_sf"/>
</dbReference>
<dbReference type="AlphaFoldDB" id="M3A1A7"/>
<feature type="domain" description="Phenol hydroxylase-like C-terminal dimerisation" evidence="2">
    <location>
        <begin position="152"/>
        <end position="197"/>
    </location>
</feature>
<dbReference type="RefSeq" id="XP_007925474.1">
    <property type="nucleotide sequence ID" value="XM_007927283.1"/>
</dbReference>
<proteinExistence type="predicted"/>
<evidence type="ECO:0000313" key="4">
    <source>
        <dbReference type="Proteomes" id="UP000016932"/>
    </source>
</evidence>
<gene>
    <name evidence="3" type="ORF">MYCFIDRAFT_173836</name>
</gene>
<dbReference type="OrthoDB" id="3934931at2759"/>
<sequence length="221" mass="24734">MESKRSTLTPWLAISHRGEQDCQPAHLWREARRLQEQARRNFGLTQREYFESIKDFISGFISYPEISILPIFRSEDVQLRKPGIASVVTTNHLAKFDEEIEISVFAGKPTLTHERYMRSSLTMIGGGLESAIDECLGVRNLGKGYFDIDCCTHWKYGVSEERGALMVLRPDGILGASAPLDGFADLVIPYFERLLIAEVGELKIADQSSLESGKPINGIVA</sequence>
<protein>
    <recommendedName>
        <fullName evidence="2">Phenol hydroxylase-like C-terminal dimerisation domain-containing protein</fullName>
    </recommendedName>
</protein>
<dbReference type="SUPFAM" id="SSF52833">
    <property type="entry name" value="Thioredoxin-like"/>
    <property type="match status" value="1"/>
</dbReference>
<dbReference type="KEGG" id="pfj:MYCFIDRAFT_173836"/>
<dbReference type="Gene3D" id="3.40.30.20">
    <property type="match status" value="1"/>
</dbReference>
<dbReference type="HOGENOM" id="CLU_1251151_0_0_1"/>
<keyword evidence="4" id="KW-1185">Reference proteome</keyword>
<dbReference type="GeneID" id="19333069"/>
<name>M3A1A7_PSEFD</name>
<dbReference type="Proteomes" id="UP000016932">
    <property type="component" value="Unassembled WGS sequence"/>
</dbReference>
<reference evidence="3 4" key="1">
    <citation type="journal article" date="2012" name="PLoS Pathog.">
        <title>Diverse lifestyles and strategies of plant pathogenesis encoded in the genomes of eighteen Dothideomycetes fungi.</title>
        <authorList>
            <person name="Ohm R.A."/>
            <person name="Feau N."/>
            <person name="Henrissat B."/>
            <person name="Schoch C.L."/>
            <person name="Horwitz B.A."/>
            <person name="Barry K.W."/>
            <person name="Condon B.J."/>
            <person name="Copeland A.C."/>
            <person name="Dhillon B."/>
            <person name="Glaser F."/>
            <person name="Hesse C.N."/>
            <person name="Kosti I."/>
            <person name="LaButti K."/>
            <person name="Lindquist E.A."/>
            <person name="Lucas S."/>
            <person name="Salamov A.A."/>
            <person name="Bradshaw R.E."/>
            <person name="Ciuffetti L."/>
            <person name="Hamelin R.C."/>
            <person name="Kema G.H.J."/>
            <person name="Lawrence C."/>
            <person name="Scott J.A."/>
            <person name="Spatafora J.W."/>
            <person name="Turgeon B.G."/>
            <person name="de Wit P.J.G.M."/>
            <person name="Zhong S."/>
            <person name="Goodwin S.B."/>
            <person name="Grigoriev I.V."/>
        </authorList>
    </citation>
    <scope>NUCLEOTIDE SEQUENCE [LARGE SCALE GENOMIC DNA]</scope>
    <source>
        <strain evidence="3 4">CIRAD86</strain>
    </source>
</reference>
<organism evidence="3 4">
    <name type="scientific">Pseudocercospora fijiensis (strain CIRAD86)</name>
    <name type="common">Black leaf streak disease fungus</name>
    <name type="synonym">Mycosphaerella fijiensis</name>
    <dbReference type="NCBI Taxonomy" id="383855"/>
    <lineage>
        <taxon>Eukaryota</taxon>
        <taxon>Fungi</taxon>
        <taxon>Dikarya</taxon>
        <taxon>Ascomycota</taxon>
        <taxon>Pezizomycotina</taxon>
        <taxon>Dothideomycetes</taxon>
        <taxon>Dothideomycetidae</taxon>
        <taxon>Mycosphaerellales</taxon>
        <taxon>Mycosphaerellaceae</taxon>
        <taxon>Pseudocercospora</taxon>
    </lineage>
</organism>
<dbReference type="InterPro" id="IPR012941">
    <property type="entry name" value="Phe_hydrox_C_dim_dom"/>
</dbReference>